<dbReference type="EMBL" id="BAABKK010000022">
    <property type="protein sequence ID" value="GAA5197188.1"/>
    <property type="molecule type" value="Genomic_DNA"/>
</dbReference>
<dbReference type="InterPro" id="IPR036390">
    <property type="entry name" value="WH_DNA-bd_sf"/>
</dbReference>
<evidence type="ECO:0000259" key="4">
    <source>
        <dbReference type="PROSITE" id="PS51000"/>
    </source>
</evidence>
<keyword evidence="3" id="KW-0804">Transcription</keyword>
<dbReference type="SUPFAM" id="SSF46785">
    <property type="entry name" value="Winged helix' DNA-binding domain"/>
    <property type="match status" value="1"/>
</dbReference>
<dbReference type="PROSITE" id="PS51000">
    <property type="entry name" value="HTH_DEOR_2"/>
    <property type="match status" value="1"/>
</dbReference>
<sequence>MRAKDRYAAIERELRLHGKANVNWLAKALGTSVISIRRDLNVLQERGVAKRIHGGAVFVGDPLRPLSVPHAGPNHSGAEAPSAGVFTERSPKRDDEIIGLIVPGAAYYYAGVIAGAEEMANSLGFRLVLAVSGYSGERERKQVERLIAIGAKGLIIAPSVHASEDGTTYDVLSGLNIPAVLMERNADLQRLDVVYSDHAVGAAEGLKHLADLGHMGAALIAGAHSPTTPGLASGFERAQKWFHPDRCRTFLVPSLVWDEERTKQLHDALDWCLAHGTTAVLVHSDEMALLFAQIALARGLRIPTDLSIVAYDDEIAALADPPLDAVSPPKREVGRQAVKLCAERLEAGTTAAPPRHIGLLPQYIHRRSTAPPQHG</sequence>
<dbReference type="InterPro" id="IPR001034">
    <property type="entry name" value="DeoR_HTH"/>
</dbReference>
<evidence type="ECO:0000256" key="3">
    <source>
        <dbReference type="ARBA" id="ARBA00023163"/>
    </source>
</evidence>
<dbReference type="InterPro" id="IPR028082">
    <property type="entry name" value="Peripla_BP_I"/>
</dbReference>
<dbReference type="RefSeq" id="WP_345450498.1">
    <property type="nucleotide sequence ID" value="NZ_BAABKK010000022.1"/>
</dbReference>
<keyword evidence="6" id="KW-1185">Reference proteome</keyword>
<reference evidence="6" key="1">
    <citation type="journal article" date="2019" name="Int. J. Syst. Evol. Microbiol.">
        <title>The Global Catalogue of Microorganisms (GCM) 10K type strain sequencing project: providing services to taxonomists for standard genome sequencing and annotation.</title>
        <authorList>
            <consortium name="The Broad Institute Genomics Platform"/>
            <consortium name="The Broad Institute Genome Sequencing Center for Infectious Disease"/>
            <person name="Wu L."/>
            <person name="Ma J."/>
        </authorList>
    </citation>
    <scope>NUCLEOTIDE SEQUENCE [LARGE SCALE GENOMIC DNA]</scope>
    <source>
        <strain evidence="6">JCM 18514</strain>
    </source>
</reference>
<gene>
    <name evidence="5" type="ORF">GCM10023346_31360</name>
</gene>
<dbReference type="Pfam" id="PF13377">
    <property type="entry name" value="Peripla_BP_3"/>
    <property type="match status" value="1"/>
</dbReference>
<dbReference type="Pfam" id="PF08220">
    <property type="entry name" value="HTH_DeoR"/>
    <property type="match status" value="1"/>
</dbReference>
<keyword evidence="2" id="KW-0238">DNA-binding</keyword>
<keyword evidence="1" id="KW-0805">Transcription regulation</keyword>
<organism evidence="5 6">
    <name type="scientific">Arthrobacter gyeryongensis</name>
    <dbReference type="NCBI Taxonomy" id="1650592"/>
    <lineage>
        <taxon>Bacteria</taxon>
        <taxon>Bacillati</taxon>
        <taxon>Actinomycetota</taxon>
        <taxon>Actinomycetes</taxon>
        <taxon>Micrococcales</taxon>
        <taxon>Micrococcaceae</taxon>
        <taxon>Arthrobacter</taxon>
    </lineage>
</organism>
<dbReference type="CDD" id="cd06267">
    <property type="entry name" value="PBP1_LacI_sugar_binding-like"/>
    <property type="match status" value="1"/>
</dbReference>
<dbReference type="Proteomes" id="UP001500200">
    <property type="component" value="Unassembled WGS sequence"/>
</dbReference>
<dbReference type="Gene3D" id="3.40.50.2300">
    <property type="match status" value="2"/>
</dbReference>
<evidence type="ECO:0000313" key="5">
    <source>
        <dbReference type="EMBL" id="GAA5197188.1"/>
    </source>
</evidence>
<dbReference type="InterPro" id="IPR046335">
    <property type="entry name" value="LacI/GalR-like_sensor"/>
</dbReference>
<evidence type="ECO:0000313" key="6">
    <source>
        <dbReference type="Proteomes" id="UP001500200"/>
    </source>
</evidence>
<evidence type="ECO:0000256" key="1">
    <source>
        <dbReference type="ARBA" id="ARBA00023015"/>
    </source>
</evidence>
<comment type="caution">
    <text evidence="5">The sequence shown here is derived from an EMBL/GenBank/DDBJ whole genome shotgun (WGS) entry which is preliminary data.</text>
</comment>
<name>A0ABP9SM85_9MICC</name>
<dbReference type="PANTHER" id="PTHR30146">
    <property type="entry name" value="LACI-RELATED TRANSCRIPTIONAL REPRESSOR"/>
    <property type="match status" value="1"/>
</dbReference>
<protein>
    <submittedName>
        <fullName evidence="5">Substrate-binding domain-containing protein</fullName>
    </submittedName>
</protein>
<dbReference type="SMART" id="SM00420">
    <property type="entry name" value="HTH_DEOR"/>
    <property type="match status" value="1"/>
</dbReference>
<accession>A0ABP9SM85</accession>
<proteinExistence type="predicted"/>
<evidence type="ECO:0000256" key="2">
    <source>
        <dbReference type="ARBA" id="ARBA00023125"/>
    </source>
</evidence>
<dbReference type="SUPFAM" id="SSF53822">
    <property type="entry name" value="Periplasmic binding protein-like I"/>
    <property type="match status" value="1"/>
</dbReference>
<dbReference type="PANTHER" id="PTHR30146:SF155">
    <property type="entry name" value="ALANINE RACEMASE"/>
    <property type="match status" value="1"/>
</dbReference>
<dbReference type="PRINTS" id="PR00037">
    <property type="entry name" value="HTHLACR"/>
</dbReference>
<feature type="domain" description="HTH deoR-type" evidence="4">
    <location>
        <begin position="3"/>
        <end position="58"/>
    </location>
</feature>